<dbReference type="STRING" id="4081.A0A3Q7H8G4"/>
<evidence type="ECO:0000313" key="4">
    <source>
        <dbReference type="Proteomes" id="UP000004994"/>
    </source>
</evidence>
<dbReference type="GO" id="GO:0005739">
    <property type="term" value="C:mitochondrion"/>
    <property type="evidence" value="ECO:0007669"/>
    <property type="project" value="EnsemblPlants"/>
</dbReference>
<dbReference type="PANTHER" id="PTHR16255">
    <property type="entry name" value="REQUIRED FOR MEIOTIC NUCLEAR DIVISION PROTEIN 1 HOMOLOG"/>
    <property type="match status" value="1"/>
</dbReference>
<dbReference type="Gramene" id="Solyc05g012690.3.1">
    <property type="protein sequence ID" value="Solyc05g012690.3.1"/>
    <property type="gene ID" value="Solyc05g012690.3"/>
</dbReference>
<keyword evidence="4" id="KW-1185">Reference proteome</keyword>
<dbReference type="FunCoup" id="A0A3Q7H8G4">
    <property type="interactions" value="330"/>
</dbReference>
<comment type="similarity">
    <text evidence="1">Belongs to the RMD1/sif2 family.</text>
</comment>
<dbReference type="Pfam" id="PF02582">
    <property type="entry name" value="DUF155"/>
    <property type="match status" value="1"/>
</dbReference>
<sequence length="451" mass="51628">MGRWRAANFVARIVAKSRSIQDTPQNPFLKIRKFSSVSVPKPIQFLNFRSFSASPATYPQYVDDFEYKPYKIDNTQSLESEDDDGIGKIPVKAYFLCTSNLLTIFCGAISLSQKDDLVTRPIHHFGSIDLKRMQAEIPRDVLPSSSRSPNHIALRFFNLIPTNTLLRFGGNTNGCSYMVVFQYGSVVLFNVEDHEAEYYLQIVRRFASGLLREMKKDDYAVKEKPLLVEDMQGGADHIVLKNLDTDSIRIISSVLGQSIALDYFVSQVDGMVEEFAGINREMEKTGTFTMTRKKLFQLVGKANSNIADVILKVDSLEDYFLLQFLTFICIGILCEICFGGSQRFLEEEDKLAFGGFWITCNLTIAMRSEIAWRDAKYAQILEYLREEYEVSQRFGNLNFKLKFVEHNIHFLQEVLQNRKSDLLEWCIIVLLVVENAVCIYEIIRESSVIPV</sequence>
<feature type="domain" description="DUF155" evidence="2">
    <location>
        <begin position="178"/>
        <end position="317"/>
    </location>
</feature>
<reference evidence="3" key="1">
    <citation type="journal article" date="2012" name="Nature">
        <title>The tomato genome sequence provides insights into fleshy fruit evolution.</title>
        <authorList>
            <consortium name="Tomato Genome Consortium"/>
        </authorList>
    </citation>
    <scope>NUCLEOTIDE SEQUENCE [LARGE SCALE GENOMIC DNA]</scope>
    <source>
        <strain evidence="3">cv. Heinz 1706</strain>
    </source>
</reference>
<dbReference type="InterPro" id="IPR051624">
    <property type="entry name" value="RMD1/Sad1-interacting"/>
</dbReference>
<dbReference type="GO" id="GO:0010082">
    <property type="term" value="P:regulation of root meristem growth"/>
    <property type="evidence" value="ECO:0007669"/>
    <property type="project" value="EnsemblPlants"/>
</dbReference>
<dbReference type="PANTHER" id="PTHR16255:SF16">
    <property type="entry name" value="PROTEIN RETARDED ROOT GROWTH, MITOCHONDRIAL"/>
    <property type="match status" value="1"/>
</dbReference>
<dbReference type="GO" id="GO:0032875">
    <property type="term" value="P:regulation of DNA endoreduplication"/>
    <property type="evidence" value="ECO:0007669"/>
    <property type="project" value="EnsemblPlants"/>
</dbReference>
<reference evidence="3" key="2">
    <citation type="submission" date="2019-01" db="UniProtKB">
        <authorList>
            <consortium name="EnsemblPlants"/>
        </authorList>
    </citation>
    <scope>IDENTIFICATION</scope>
    <source>
        <strain evidence="3">cv. Heinz 1706</strain>
    </source>
</reference>
<dbReference type="InParanoid" id="A0A3Q7H8G4"/>
<protein>
    <recommendedName>
        <fullName evidence="2">DUF155 domain-containing protein</fullName>
    </recommendedName>
</protein>
<dbReference type="EnsemblPlants" id="Solyc05g012690.3.1">
    <property type="protein sequence ID" value="Solyc05g012690.3.1"/>
    <property type="gene ID" value="Solyc05g012690.3"/>
</dbReference>
<organism evidence="3">
    <name type="scientific">Solanum lycopersicum</name>
    <name type="common">Tomato</name>
    <name type="synonym">Lycopersicon esculentum</name>
    <dbReference type="NCBI Taxonomy" id="4081"/>
    <lineage>
        <taxon>Eukaryota</taxon>
        <taxon>Viridiplantae</taxon>
        <taxon>Streptophyta</taxon>
        <taxon>Embryophyta</taxon>
        <taxon>Tracheophyta</taxon>
        <taxon>Spermatophyta</taxon>
        <taxon>Magnoliopsida</taxon>
        <taxon>eudicotyledons</taxon>
        <taxon>Gunneridae</taxon>
        <taxon>Pentapetalae</taxon>
        <taxon>asterids</taxon>
        <taxon>lamiids</taxon>
        <taxon>Solanales</taxon>
        <taxon>Solanaceae</taxon>
        <taxon>Solanoideae</taxon>
        <taxon>Solaneae</taxon>
        <taxon>Solanum</taxon>
        <taxon>Solanum subgen. Lycopersicon</taxon>
    </lineage>
</organism>
<proteinExistence type="inferred from homology"/>
<dbReference type="InterPro" id="IPR003734">
    <property type="entry name" value="DUF155"/>
</dbReference>
<evidence type="ECO:0000259" key="2">
    <source>
        <dbReference type="Pfam" id="PF02582"/>
    </source>
</evidence>
<name>A0A3Q7H8G4_SOLLC</name>
<evidence type="ECO:0000313" key="3">
    <source>
        <dbReference type="EnsemblPlants" id="Solyc05g012690.3.1"/>
    </source>
</evidence>
<dbReference type="Proteomes" id="UP000004994">
    <property type="component" value="Chromosome 5"/>
</dbReference>
<evidence type="ECO:0000256" key="1">
    <source>
        <dbReference type="ARBA" id="ARBA00008306"/>
    </source>
</evidence>
<accession>A0A3Q7H8G4</accession>
<dbReference type="AlphaFoldDB" id="A0A3Q7H8G4"/>
<dbReference type="GO" id="GO:0051302">
    <property type="term" value="P:regulation of cell division"/>
    <property type="evidence" value="ECO:0007669"/>
    <property type="project" value="EnsemblPlants"/>
</dbReference>